<dbReference type="PROSITE" id="PS50202">
    <property type="entry name" value="MSP"/>
    <property type="match status" value="1"/>
</dbReference>
<evidence type="ECO:0000256" key="7">
    <source>
        <dbReference type="SAM" id="MobiDB-lite"/>
    </source>
</evidence>
<dbReference type="InterPro" id="IPR016763">
    <property type="entry name" value="VAP"/>
</dbReference>
<dbReference type="AlphaFoldDB" id="A0A2X0KRF0"/>
<evidence type="ECO:0000256" key="8">
    <source>
        <dbReference type="SAM" id="Phobius"/>
    </source>
</evidence>
<dbReference type="GO" id="GO:0033149">
    <property type="term" value="F:FFAT motif binding"/>
    <property type="evidence" value="ECO:0007669"/>
    <property type="project" value="TreeGrafter"/>
</dbReference>
<evidence type="ECO:0000256" key="2">
    <source>
        <dbReference type="ARBA" id="ARBA00008932"/>
    </source>
</evidence>
<evidence type="ECO:0000313" key="11">
    <source>
        <dbReference type="Proteomes" id="UP000249723"/>
    </source>
</evidence>
<feature type="region of interest" description="Disordered" evidence="7">
    <location>
        <begin position="173"/>
        <end position="231"/>
    </location>
</feature>
<dbReference type="InterPro" id="IPR008962">
    <property type="entry name" value="PapD-like_sf"/>
</dbReference>
<sequence>MSVQLQPSSQLGFQRQATSQTSQAERPIQRWSCFNAKPRSLTPTLCLSSGPLTQLVKRTLSVTNSNSQPIAYKVKTTAPKQYCVRPNSGRIEPGETVEVQVLLQPMKEDPAPGTKCRDKFLVQSVIVTPDKETAALPDLWAAVEKEDKTSDRSIIHEQKIRCIYLPAADEGAANGTIPEEESTSTKSPKAGFADDASAEAPSSTRVVEPDSKPAGGQPTSATTSSSNGASELTRTAGGAVVGAVAAVSLSGAAKSIAHATGAAEPKRSDTGAAIVTSDSNSSAQVEKLQSELASAQAEIARLKEHLALAETNSATLRSRGVGAADKGRTESGAGQAVATDAPVEHEGIPFQVVAGLVVGTFVITWLAILLNLRKVMFAPPDPTHQRNSFALDSHSFLYLPIVWPLVYSFHEMFRSLAVVIFDLRSPSESSLPGHRRPLRNDWVRHESVQWWGYT</sequence>
<evidence type="ECO:0000259" key="9">
    <source>
        <dbReference type="PROSITE" id="PS50202"/>
    </source>
</evidence>
<comment type="subcellular location">
    <subcellularLocation>
        <location evidence="1">Membrane</location>
        <topology evidence="1">Single-pass type IV membrane protein</topology>
    </subcellularLocation>
</comment>
<evidence type="ECO:0000256" key="3">
    <source>
        <dbReference type="ARBA" id="ARBA00022692"/>
    </source>
</evidence>
<evidence type="ECO:0000256" key="4">
    <source>
        <dbReference type="ARBA" id="ARBA00022989"/>
    </source>
</evidence>
<reference evidence="11" key="1">
    <citation type="submission" date="2016-10" db="EMBL/GenBank/DDBJ databases">
        <authorList>
            <person name="Jeantristanb JTB J.-T."/>
            <person name="Ricardo R."/>
        </authorList>
    </citation>
    <scope>NUCLEOTIDE SEQUENCE [LARGE SCALE GENOMIC DNA]</scope>
</reference>
<dbReference type="SUPFAM" id="SSF49354">
    <property type="entry name" value="PapD-like"/>
    <property type="match status" value="1"/>
</dbReference>
<proteinExistence type="inferred from homology"/>
<dbReference type="PANTHER" id="PTHR10809:SF6">
    <property type="entry name" value="AT11025P-RELATED"/>
    <property type="match status" value="1"/>
</dbReference>
<feature type="coiled-coil region" evidence="6">
    <location>
        <begin position="278"/>
        <end position="319"/>
    </location>
</feature>
<feature type="region of interest" description="Disordered" evidence="7">
    <location>
        <begin position="1"/>
        <end position="24"/>
    </location>
</feature>
<dbReference type="Proteomes" id="UP000249723">
    <property type="component" value="Unassembled WGS sequence"/>
</dbReference>
<keyword evidence="5 8" id="KW-0472">Membrane</keyword>
<dbReference type="GO" id="GO:0005789">
    <property type="term" value="C:endoplasmic reticulum membrane"/>
    <property type="evidence" value="ECO:0007669"/>
    <property type="project" value="InterPro"/>
</dbReference>
<name>A0A2X0KRF0_9BASI</name>
<gene>
    <name evidence="10" type="ORF">BZ3500_MVSOF-1268-A1-R1_CHR1-3G01618</name>
</gene>
<dbReference type="OrthoDB" id="264603at2759"/>
<dbReference type="Gene3D" id="2.60.40.10">
    <property type="entry name" value="Immunoglobulins"/>
    <property type="match status" value="1"/>
</dbReference>
<keyword evidence="3 8" id="KW-0812">Transmembrane</keyword>
<evidence type="ECO:0000256" key="6">
    <source>
        <dbReference type="SAM" id="Coils"/>
    </source>
</evidence>
<dbReference type="PANTHER" id="PTHR10809">
    <property type="entry name" value="VESICLE-ASSOCIATED MEMBRANE PROTEIN-ASSOCIATED PROTEIN"/>
    <property type="match status" value="1"/>
</dbReference>
<organism evidence="10 11">
    <name type="scientific">Microbotryum saponariae</name>
    <dbReference type="NCBI Taxonomy" id="289078"/>
    <lineage>
        <taxon>Eukaryota</taxon>
        <taxon>Fungi</taxon>
        <taxon>Dikarya</taxon>
        <taxon>Basidiomycota</taxon>
        <taxon>Pucciniomycotina</taxon>
        <taxon>Microbotryomycetes</taxon>
        <taxon>Microbotryales</taxon>
        <taxon>Microbotryaceae</taxon>
        <taxon>Microbotryum</taxon>
    </lineage>
</organism>
<evidence type="ECO:0000256" key="5">
    <source>
        <dbReference type="ARBA" id="ARBA00023136"/>
    </source>
</evidence>
<dbReference type="InterPro" id="IPR013783">
    <property type="entry name" value="Ig-like_fold"/>
</dbReference>
<feature type="domain" description="MSP" evidence="9">
    <location>
        <begin position="2"/>
        <end position="165"/>
    </location>
</feature>
<protein>
    <submittedName>
        <fullName evidence="10">BZ3500_MvSof-1268-A1-R1_Chr1-3g01618 protein</fullName>
    </submittedName>
</protein>
<dbReference type="GO" id="GO:0061817">
    <property type="term" value="P:endoplasmic reticulum-plasma membrane tethering"/>
    <property type="evidence" value="ECO:0007669"/>
    <property type="project" value="TreeGrafter"/>
</dbReference>
<evidence type="ECO:0000256" key="1">
    <source>
        <dbReference type="ARBA" id="ARBA00004211"/>
    </source>
</evidence>
<dbReference type="Pfam" id="PF00635">
    <property type="entry name" value="Motile_Sperm"/>
    <property type="match status" value="1"/>
</dbReference>
<comment type="similarity">
    <text evidence="2">Belongs to the VAMP-associated protein (VAP) (TC 9.B.17) family.</text>
</comment>
<dbReference type="GO" id="GO:0090158">
    <property type="term" value="P:endoplasmic reticulum membrane organization"/>
    <property type="evidence" value="ECO:0007669"/>
    <property type="project" value="TreeGrafter"/>
</dbReference>
<evidence type="ECO:0000313" key="10">
    <source>
        <dbReference type="EMBL" id="SCZ89852.1"/>
    </source>
</evidence>
<keyword evidence="6" id="KW-0175">Coiled coil</keyword>
<feature type="transmembrane region" description="Helical" evidence="8">
    <location>
        <begin position="348"/>
        <end position="370"/>
    </location>
</feature>
<dbReference type="GO" id="GO:0005886">
    <property type="term" value="C:plasma membrane"/>
    <property type="evidence" value="ECO:0007669"/>
    <property type="project" value="TreeGrafter"/>
</dbReference>
<keyword evidence="4 8" id="KW-1133">Transmembrane helix</keyword>
<dbReference type="EMBL" id="FMWP01000014">
    <property type="protein sequence ID" value="SCZ89852.1"/>
    <property type="molecule type" value="Genomic_DNA"/>
</dbReference>
<dbReference type="STRING" id="289078.A0A2X0KRF0"/>
<accession>A0A2X0KRF0</accession>
<keyword evidence="11" id="KW-1185">Reference proteome</keyword>
<dbReference type="InterPro" id="IPR000535">
    <property type="entry name" value="MSP_dom"/>
</dbReference>